<sequence>MKIIPCSNNLQDIKNVISSLITENENCAFFSYIDGEYGIRLHLYYSLGKMFYNEMKTMDIPVVALVFKGQTWSVSECSDIVIEVQSSYGFSHNTELTEKEYNDNKSNPSWVPTGVYTGSDGWRQEYFKGFHDAQYEKMIDDFNFSNLFYTTHCCGSKYTNPHMETPVNGTGCLYKINNQNVILNNIVNNYVEKYFTINTLKQTNNSKDYLLWIRNTNKWPTRNTPQSIIDNICKFCIATKRKCYVIQDLQETIVPDNEYIINYLRSDNSNGLYMKGSIHIDNIIELSKKCGVYIGADSGASEIMATNINIPMKTLGASSIYRNVILPQRNITFDNTDFDNLKELLLIK</sequence>
<proteinExistence type="predicted"/>
<organism evidence="1">
    <name type="scientific">viral metagenome</name>
    <dbReference type="NCBI Taxonomy" id="1070528"/>
    <lineage>
        <taxon>unclassified sequences</taxon>
        <taxon>metagenomes</taxon>
        <taxon>organismal metagenomes</taxon>
    </lineage>
</organism>
<protein>
    <recommendedName>
        <fullName evidence="2">Glycosyltransferase</fullName>
    </recommendedName>
</protein>
<accession>A0A6C0IKR6</accession>
<evidence type="ECO:0008006" key="2">
    <source>
        <dbReference type="Google" id="ProtNLM"/>
    </source>
</evidence>
<dbReference type="AlphaFoldDB" id="A0A6C0IKR6"/>
<evidence type="ECO:0000313" key="1">
    <source>
        <dbReference type="EMBL" id="QHT93409.1"/>
    </source>
</evidence>
<name>A0A6C0IKR6_9ZZZZ</name>
<reference evidence="1" key="1">
    <citation type="journal article" date="2020" name="Nature">
        <title>Giant virus diversity and host interactions through global metagenomics.</title>
        <authorList>
            <person name="Schulz F."/>
            <person name="Roux S."/>
            <person name="Paez-Espino D."/>
            <person name="Jungbluth S."/>
            <person name="Walsh D.A."/>
            <person name="Denef V.J."/>
            <person name="McMahon K.D."/>
            <person name="Konstantinidis K.T."/>
            <person name="Eloe-Fadrosh E.A."/>
            <person name="Kyrpides N.C."/>
            <person name="Woyke T."/>
        </authorList>
    </citation>
    <scope>NUCLEOTIDE SEQUENCE</scope>
    <source>
        <strain evidence="1">GVMAG-M-3300024252-29</strain>
    </source>
</reference>
<dbReference type="EMBL" id="MN740207">
    <property type="protein sequence ID" value="QHT93409.1"/>
    <property type="molecule type" value="Genomic_DNA"/>
</dbReference>